<comment type="similarity">
    <text evidence="2 4">Belongs to the flagella basal body rod proteins family.</text>
</comment>
<dbReference type="InterPro" id="IPR001444">
    <property type="entry name" value="Flag_bb_rod_N"/>
</dbReference>
<evidence type="ECO:0000259" key="5">
    <source>
        <dbReference type="Pfam" id="PF00460"/>
    </source>
</evidence>
<dbReference type="STRING" id="871963.Desdi_2847"/>
<name>L0F8V5_DESDL</name>
<dbReference type="Pfam" id="PF06429">
    <property type="entry name" value="Flg_bbr_C"/>
    <property type="match status" value="1"/>
</dbReference>
<dbReference type="PANTHER" id="PTHR30435:SF1">
    <property type="entry name" value="FLAGELLAR HOOK PROTEIN FLGE"/>
    <property type="match status" value="1"/>
</dbReference>
<evidence type="ECO:0000256" key="3">
    <source>
        <dbReference type="ARBA" id="ARBA00023143"/>
    </source>
</evidence>
<dbReference type="Proteomes" id="UP000010797">
    <property type="component" value="Chromosome"/>
</dbReference>
<sequence length="382" mass="39973">MLRSLYSAISGLKNHQVKMDVIGNNIANVNTTGFKRSRVTFSTMLSQTMKGAGSPSANQGGTNPAQIGLGSMLSSIDQIMTEGSSQSTGKNTDMMIQGKGFFVLQNNGETVYSRAGAFTQDNDGTLVEPGTGAKVMGYMYGVERMVDDSTTTDVDESKIDWTQLEAIRFNIGENPPLVTPAAISIPRDAWAKSGDSWVYSNPSLIGATATITGGGTLDSARGTITVPPTGTDPTLSTTAYNTFTITNHDAKYADGTDIPLATLSSFSIDSKGAITGVYSNGDASATRIIGQVAVANFANEAGLQNLGNSFYAASNNSGAASIAGAGEDGRGAIIPSTVEMSNVDLSQEFTDMIVTQRGFQANSRVITVSDSLLQELIDLKRG</sequence>
<comment type="function">
    <text evidence="4">A flexible structure which links the flagellar filament to the drive apparatus in the basal body.</text>
</comment>
<dbReference type="Pfam" id="PF00460">
    <property type="entry name" value="Flg_bb_rod"/>
    <property type="match status" value="1"/>
</dbReference>
<dbReference type="RefSeq" id="WP_015263222.1">
    <property type="nucleotide sequence ID" value="NC_019903.1"/>
</dbReference>
<gene>
    <name evidence="8" type="ordered locus">Desdi_2847</name>
</gene>
<evidence type="ECO:0000313" key="8">
    <source>
        <dbReference type="EMBL" id="AGA70259.1"/>
    </source>
</evidence>
<dbReference type="EMBL" id="CP003344">
    <property type="protein sequence ID" value="AGA70259.1"/>
    <property type="molecule type" value="Genomic_DNA"/>
</dbReference>
<dbReference type="InterPro" id="IPR019776">
    <property type="entry name" value="Flagellar_basal_body_rod_CS"/>
</dbReference>
<dbReference type="OrthoDB" id="9804559at2"/>
<dbReference type="SUPFAM" id="SSF117143">
    <property type="entry name" value="Flagellar hook protein flgE"/>
    <property type="match status" value="1"/>
</dbReference>
<dbReference type="InterPro" id="IPR053967">
    <property type="entry name" value="LlgE_F_G-like_D1"/>
</dbReference>
<keyword evidence="8" id="KW-0969">Cilium</keyword>
<evidence type="ECO:0000313" key="9">
    <source>
        <dbReference type="Proteomes" id="UP000010797"/>
    </source>
</evidence>
<dbReference type="NCBIfam" id="TIGR03506">
    <property type="entry name" value="FlgEFG_subfam"/>
    <property type="match status" value="1"/>
</dbReference>
<dbReference type="GO" id="GO:0005829">
    <property type="term" value="C:cytosol"/>
    <property type="evidence" value="ECO:0007669"/>
    <property type="project" value="TreeGrafter"/>
</dbReference>
<dbReference type="HOGENOM" id="CLU_013687_2_4_9"/>
<dbReference type="InterPro" id="IPR010930">
    <property type="entry name" value="Flg_bb/hook_C_dom"/>
</dbReference>
<dbReference type="GO" id="GO:0071978">
    <property type="term" value="P:bacterial-type flagellum-dependent swarming motility"/>
    <property type="evidence" value="ECO:0007669"/>
    <property type="project" value="TreeGrafter"/>
</dbReference>
<dbReference type="eggNOG" id="COG1749">
    <property type="taxonomic scope" value="Bacteria"/>
</dbReference>
<dbReference type="Pfam" id="PF22692">
    <property type="entry name" value="LlgE_F_G_D1"/>
    <property type="match status" value="1"/>
</dbReference>
<evidence type="ECO:0000259" key="7">
    <source>
        <dbReference type="Pfam" id="PF22692"/>
    </source>
</evidence>
<proteinExistence type="inferred from homology"/>
<accession>L0F8V5</accession>
<evidence type="ECO:0000256" key="1">
    <source>
        <dbReference type="ARBA" id="ARBA00004117"/>
    </source>
</evidence>
<keyword evidence="9" id="KW-1185">Reference proteome</keyword>
<evidence type="ECO:0000256" key="4">
    <source>
        <dbReference type="RuleBase" id="RU362116"/>
    </source>
</evidence>
<dbReference type="InterPro" id="IPR020013">
    <property type="entry name" value="Flagellar_FlgE/F/G"/>
</dbReference>
<organism evidence="8 9">
    <name type="scientific">Desulfitobacterium dichloroeliminans (strain LMG P-21439 / DCA1)</name>
    <dbReference type="NCBI Taxonomy" id="871963"/>
    <lineage>
        <taxon>Bacteria</taxon>
        <taxon>Bacillati</taxon>
        <taxon>Bacillota</taxon>
        <taxon>Clostridia</taxon>
        <taxon>Eubacteriales</taxon>
        <taxon>Desulfitobacteriaceae</taxon>
        <taxon>Desulfitobacterium</taxon>
    </lineage>
</organism>
<keyword evidence="8" id="KW-0966">Cell projection</keyword>
<dbReference type="AlphaFoldDB" id="L0F8V5"/>
<reference evidence="9" key="1">
    <citation type="submission" date="2012-02" db="EMBL/GenBank/DDBJ databases">
        <title>Complete sequence of Desulfitobacterium dichloroeliminans LMG P-21439.</title>
        <authorList>
            <person name="Lucas S."/>
            <person name="Han J."/>
            <person name="Lapidus A."/>
            <person name="Cheng J.-F."/>
            <person name="Goodwin L."/>
            <person name="Pitluck S."/>
            <person name="Peters L."/>
            <person name="Ovchinnikova G."/>
            <person name="Teshima H."/>
            <person name="Detter J.C."/>
            <person name="Han C."/>
            <person name="Tapia R."/>
            <person name="Land M."/>
            <person name="Hauser L."/>
            <person name="Kyrpides N."/>
            <person name="Ivanova N."/>
            <person name="Pagani I."/>
            <person name="Kruse T."/>
            <person name="de Vos W.M."/>
            <person name="Boon N."/>
            <person name="Smidt H."/>
            <person name="Woyke T."/>
        </authorList>
    </citation>
    <scope>NUCLEOTIDE SEQUENCE [LARGE SCALE GENOMIC DNA]</scope>
    <source>
        <strain evidence="9">LMG P-21439 / DCA1</strain>
    </source>
</reference>
<dbReference type="PROSITE" id="PS00588">
    <property type="entry name" value="FLAGELLA_BB_ROD"/>
    <property type="match status" value="1"/>
</dbReference>
<feature type="domain" description="Flagellar basal body rod protein N-terminal" evidence="5">
    <location>
        <begin position="5"/>
        <end position="35"/>
    </location>
</feature>
<dbReference type="GO" id="GO:0009424">
    <property type="term" value="C:bacterial-type flagellum hook"/>
    <property type="evidence" value="ECO:0007669"/>
    <property type="project" value="TreeGrafter"/>
</dbReference>
<evidence type="ECO:0000256" key="2">
    <source>
        <dbReference type="ARBA" id="ARBA00009677"/>
    </source>
</evidence>
<keyword evidence="8" id="KW-0282">Flagellum</keyword>
<keyword evidence="3 4" id="KW-0975">Bacterial flagellum</keyword>
<feature type="domain" description="Flagellar basal-body/hook protein C-terminal" evidence="6">
    <location>
        <begin position="337"/>
        <end position="379"/>
    </location>
</feature>
<feature type="domain" description="Flagellar hook protein FlgE/F/G-like D1" evidence="7">
    <location>
        <begin position="95"/>
        <end position="143"/>
    </location>
</feature>
<dbReference type="GO" id="GO:0009425">
    <property type="term" value="C:bacterial-type flagellum basal body"/>
    <property type="evidence" value="ECO:0007669"/>
    <property type="project" value="UniProtKB-SubCell"/>
</dbReference>
<comment type="subcellular location">
    <subcellularLocation>
        <location evidence="1 4">Bacterial flagellum basal body</location>
    </subcellularLocation>
</comment>
<dbReference type="PANTHER" id="PTHR30435">
    <property type="entry name" value="FLAGELLAR PROTEIN"/>
    <property type="match status" value="1"/>
</dbReference>
<dbReference type="InterPro" id="IPR037925">
    <property type="entry name" value="FlgE/F/G-like"/>
</dbReference>
<evidence type="ECO:0000259" key="6">
    <source>
        <dbReference type="Pfam" id="PF06429"/>
    </source>
</evidence>
<protein>
    <recommendedName>
        <fullName evidence="4">Flagellar hook protein FlgE</fullName>
    </recommendedName>
</protein>
<dbReference type="KEGG" id="ddl:Desdi_2847"/>